<dbReference type="EMBL" id="LAZR01005450">
    <property type="protein sequence ID" value="KKM99851.1"/>
    <property type="molecule type" value="Genomic_DNA"/>
</dbReference>
<dbReference type="AlphaFoldDB" id="A0A0F9MKL1"/>
<name>A0A0F9MKL1_9ZZZZ</name>
<protein>
    <submittedName>
        <fullName evidence="1">Uncharacterized protein</fullName>
    </submittedName>
</protein>
<proteinExistence type="predicted"/>
<comment type="caution">
    <text evidence="1">The sequence shown here is derived from an EMBL/GenBank/DDBJ whole genome shotgun (WGS) entry which is preliminary data.</text>
</comment>
<reference evidence="1" key="1">
    <citation type="journal article" date="2015" name="Nature">
        <title>Complex archaea that bridge the gap between prokaryotes and eukaryotes.</title>
        <authorList>
            <person name="Spang A."/>
            <person name="Saw J.H."/>
            <person name="Jorgensen S.L."/>
            <person name="Zaremba-Niedzwiedzka K."/>
            <person name="Martijn J."/>
            <person name="Lind A.E."/>
            <person name="van Eijk R."/>
            <person name="Schleper C."/>
            <person name="Guy L."/>
            <person name="Ettema T.J."/>
        </authorList>
    </citation>
    <scope>NUCLEOTIDE SEQUENCE</scope>
</reference>
<gene>
    <name evidence="1" type="ORF">LCGC14_1143680</name>
</gene>
<feature type="non-terminal residue" evidence="1">
    <location>
        <position position="1"/>
    </location>
</feature>
<evidence type="ECO:0000313" key="1">
    <source>
        <dbReference type="EMBL" id="KKM99851.1"/>
    </source>
</evidence>
<organism evidence="1">
    <name type="scientific">marine sediment metagenome</name>
    <dbReference type="NCBI Taxonomy" id="412755"/>
    <lineage>
        <taxon>unclassified sequences</taxon>
        <taxon>metagenomes</taxon>
        <taxon>ecological metagenomes</taxon>
    </lineage>
</organism>
<accession>A0A0F9MKL1</accession>
<sequence length="178" mass="19148">YDGKTDVLGYFGVARERAAADPRVKSGEFTVNDVFTNALGHIIQDAKYKGFSVPTGNTGGVVYMFSEEVVEAGPVTITAAISEVVATTSKVPQDVDTLEILMGHAVPRFLTHVRKELLRYNVDIVDSAPSIARFEEVTEGKFEYGMSLTLKGPEAAISAAMSAIVGLGKSKFCYPYKG</sequence>